<dbReference type="RefSeq" id="WP_087200382.1">
    <property type="nucleotide sequence ID" value="NZ_CP173660.1"/>
</dbReference>
<evidence type="ECO:0000256" key="1">
    <source>
        <dbReference type="SAM" id="SignalP"/>
    </source>
</evidence>
<keyword evidence="3" id="KW-1185">Reference proteome</keyword>
<dbReference type="EMBL" id="VIRV01000019">
    <property type="protein sequence ID" value="MBY0759580.1"/>
    <property type="molecule type" value="Genomic_DNA"/>
</dbReference>
<evidence type="ECO:0000313" key="2">
    <source>
        <dbReference type="EMBL" id="MBY0759580.1"/>
    </source>
</evidence>
<sequence length="219" mass="24455">MRKNRIWKAIIAMALVGTACFGALSGLSAYFTDSDEKINTVTVGNVKTDLEEPGWEDVPEDDKQDITPNEMIQKDPEITNTGKNDAFVFAEVQIPVKNIVCVGEDGQKLPAAETELFSYEIQEGWTKIKEEDVGENDEEKFRKYVYAYGSETECMMLKPGETTPPLFTDITLVNAVEGQIDDATLEIPVKSYAIQAENAGDSKLPEDIYDMYMKQNQEG</sequence>
<organism evidence="2 3">
    <name type="scientific">Sellimonas caecigallum</name>
    <dbReference type="NCBI Taxonomy" id="2592333"/>
    <lineage>
        <taxon>Bacteria</taxon>
        <taxon>Bacillati</taxon>
        <taxon>Bacillota</taxon>
        <taxon>Clostridia</taxon>
        <taxon>Lachnospirales</taxon>
        <taxon>Lachnospiraceae</taxon>
        <taxon>Sellimonas</taxon>
    </lineage>
</organism>
<keyword evidence="1" id="KW-0732">Signal</keyword>
<feature type="chain" id="PRO_5046504550" evidence="1">
    <location>
        <begin position="26"/>
        <end position="219"/>
    </location>
</feature>
<gene>
    <name evidence="2" type="ORF">FLB61_10885</name>
</gene>
<proteinExistence type="predicted"/>
<reference evidence="2 3" key="1">
    <citation type="journal article" date="2020" name="New Microbes New Infect">
        <title>Sellimonas caecigallum sp. nov., description and genome sequence of a new member of the Sellimonas genus isolated from the cecum of feral chicken.</title>
        <authorList>
            <person name="Wongkuna S."/>
            <person name="Ghimire S."/>
            <person name="Antony L."/>
            <person name="Chankhamhaengdecha S."/>
            <person name="Janvilisri T."/>
            <person name="Scaria J."/>
        </authorList>
    </citation>
    <scope>NUCLEOTIDE SEQUENCE [LARGE SCALE GENOMIC DNA]</scope>
    <source>
        <strain evidence="2 3">SW451</strain>
    </source>
</reference>
<comment type="caution">
    <text evidence="2">The sequence shown here is derived from an EMBL/GenBank/DDBJ whole genome shotgun (WGS) entry which is preliminary data.</text>
</comment>
<feature type="signal peptide" evidence="1">
    <location>
        <begin position="1"/>
        <end position="25"/>
    </location>
</feature>
<evidence type="ECO:0000313" key="3">
    <source>
        <dbReference type="Proteomes" id="UP000779049"/>
    </source>
</evidence>
<accession>A0ABS7L943</accession>
<protein>
    <submittedName>
        <fullName evidence="2">Camelysin metallo-endopeptidase</fullName>
    </submittedName>
</protein>
<dbReference type="PROSITE" id="PS51257">
    <property type="entry name" value="PROKAR_LIPOPROTEIN"/>
    <property type="match status" value="1"/>
</dbReference>
<dbReference type="Proteomes" id="UP000779049">
    <property type="component" value="Unassembled WGS sequence"/>
</dbReference>
<name>A0ABS7L943_9FIRM</name>